<comment type="caution">
    <text evidence="2">The sequence shown here is derived from an EMBL/GenBank/DDBJ whole genome shotgun (WGS) entry which is preliminary data.</text>
</comment>
<organism evidence="2 3">
    <name type="scientific">Streptomyces maoxianensis</name>
    <dbReference type="NCBI Taxonomy" id="1459942"/>
    <lineage>
        <taxon>Bacteria</taxon>
        <taxon>Bacillati</taxon>
        <taxon>Actinomycetota</taxon>
        <taxon>Actinomycetes</taxon>
        <taxon>Kitasatosporales</taxon>
        <taxon>Streptomycetaceae</taxon>
        <taxon>Streptomyces</taxon>
    </lineage>
</organism>
<accession>A0ABV9GA68</accession>
<keyword evidence="3" id="KW-1185">Reference proteome</keyword>
<reference evidence="3" key="1">
    <citation type="journal article" date="2019" name="Int. J. Syst. Evol. Microbiol.">
        <title>The Global Catalogue of Microorganisms (GCM) 10K type strain sequencing project: providing services to taxonomists for standard genome sequencing and annotation.</title>
        <authorList>
            <consortium name="The Broad Institute Genomics Platform"/>
            <consortium name="The Broad Institute Genome Sequencing Center for Infectious Disease"/>
            <person name="Wu L."/>
            <person name="Ma J."/>
        </authorList>
    </citation>
    <scope>NUCLEOTIDE SEQUENCE [LARGE SCALE GENOMIC DNA]</scope>
    <source>
        <strain evidence="3">CGMCC 4.7139</strain>
    </source>
</reference>
<evidence type="ECO:0000256" key="1">
    <source>
        <dbReference type="SAM" id="MobiDB-lite"/>
    </source>
</evidence>
<protein>
    <submittedName>
        <fullName evidence="2">Antitoxin</fullName>
    </submittedName>
</protein>
<name>A0ABV9GA68_9ACTN</name>
<proteinExistence type="predicted"/>
<dbReference type="RefSeq" id="WP_381197510.1">
    <property type="nucleotide sequence ID" value="NZ_JBHSFE010000014.1"/>
</dbReference>
<feature type="compositionally biased region" description="Basic and acidic residues" evidence="1">
    <location>
        <begin position="1"/>
        <end position="33"/>
    </location>
</feature>
<feature type="region of interest" description="Disordered" evidence="1">
    <location>
        <begin position="1"/>
        <end position="63"/>
    </location>
</feature>
<feature type="compositionally biased region" description="Basic and acidic residues" evidence="1">
    <location>
        <begin position="44"/>
        <end position="63"/>
    </location>
</feature>
<evidence type="ECO:0000313" key="3">
    <source>
        <dbReference type="Proteomes" id="UP001595993"/>
    </source>
</evidence>
<gene>
    <name evidence="2" type="ORF">ACFO9E_19845</name>
</gene>
<sequence>MSMMDKLKSMLKGHEGQADKGVDKAGDYADDKTRGKHRGQVDTGQDKLKEQYGSDRRDEPPRT</sequence>
<dbReference type="InterPro" id="IPR028037">
    <property type="entry name" value="Antitoxin_Rv0909/MT0933"/>
</dbReference>
<dbReference type="Proteomes" id="UP001595993">
    <property type="component" value="Unassembled WGS sequence"/>
</dbReference>
<dbReference type="Pfam" id="PF14013">
    <property type="entry name" value="MT0933_antitox"/>
    <property type="match status" value="1"/>
</dbReference>
<dbReference type="EMBL" id="JBHSFE010000014">
    <property type="protein sequence ID" value="MFC4610043.1"/>
    <property type="molecule type" value="Genomic_DNA"/>
</dbReference>
<evidence type="ECO:0000313" key="2">
    <source>
        <dbReference type="EMBL" id="MFC4610043.1"/>
    </source>
</evidence>